<keyword evidence="3" id="KW-0238">DNA-binding</keyword>
<keyword evidence="9" id="KW-1185">Reference proteome</keyword>
<dbReference type="PANTHER" id="PTHR31194:SF202">
    <property type="entry name" value="ETHYLENE-RESPONSIVE TRANSCRIPTION FACTOR ERF070"/>
    <property type="match status" value="1"/>
</dbReference>
<evidence type="ECO:0000256" key="4">
    <source>
        <dbReference type="ARBA" id="ARBA00023163"/>
    </source>
</evidence>
<dbReference type="SMART" id="SM00380">
    <property type="entry name" value="AP2"/>
    <property type="match status" value="1"/>
</dbReference>
<keyword evidence="5" id="KW-0539">Nucleus</keyword>
<evidence type="ECO:0000256" key="2">
    <source>
        <dbReference type="ARBA" id="ARBA00023015"/>
    </source>
</evidence>
<feature type="compositionally biased region" description="Polar residues" evidence="6">
    <location>
        <begin position="98"/>
        <end position="107"/>
    </location>
</feature>
<evidence type="ECO:0000256" key="1">
    <source>
        <dbReference type="ARBA" id="ARBA00004123"/>
    </source>
</evidence>
<dbReference type="EMBL" id="JAJJMA010088866">
    <property type="protein sequence ID" value="MCL7029303.1"/>
    <property type="molecule type" value="Genomic_DNA"/>
</dbReference>
<feature type="compositionally biased region" description="Low complexity" evidence="6">
    <location>
        <begin position="233"/>
        <end position="287"/>
    </location>
</feature>
<feature type="compositionally biased region" description="Polar residues" evidence="6">
    <location>
        <begin position="213"/>
        <end position="225"/>
    </location>
</feature>
<dbReference type="AlphaFoldDB" id="A0AA41S8J9"/>
<sequence>MPGPQKQLRNQDKVCKIEVAAPKPVCSAEMDAAEQQQQKETFRRVRVFCYDADATDNSSDDEEERVEIRNGFSGYKRKIQEIQFPLTPYHPPPVTTIEMESSSQESHSGAVAKTPTKRVSRTPPRKRRVLGKTTQRASSSKYRGVRQRKWGKWAAEIRDPFKGVRVWLGTFNTAEDASKAYQNAAKRLELQKERLNAAASKKKDDDEDDYTMDSFTSATGSTSHISVSDESESLTSHSSPSSVLDVSTTASNVEEQVSSVQEVSEPMVVAEQQSEQQTEEPQLQVQPQEEKKQEVEVQVQLPVVPDLFNEPLIPASVDCDLDIGFELDSFLMNDFGQVFDDIGDWDDFQLLGFEEEQQNDLLNLDFDFKPEELAWMDEPLNLACPQVLQL</sequence>
<dbReference type="GO" id="GO:0003700">
    <property type="term" value="F:DNA-binding transcription factor activity"/>
    <property type="evidence" value="ECO:0007669"/>
    <property type="project" value="InterPro"/>
</dbReference>
<evidence type="ECO:0000313" key="9">
    <source>
        <dbReference type="Proteomes" id="UP001177140"/>
    </source>
</evidence>
<evidence type="ECO:0000313" key="8">
    <source>
        <dbReference type="EMBL" id="MCL7029303.1"/>
    </source>
</evidence>
<feature type="compositionally biased region" description="Basic residues" evidence="6">
    <location>
        <begin position="115"/>
        <end position="130"/>
    </location>
</feature>
<dbReference type="Proteomes" id="UP001177140">
    <property type="component" value="Unassembled WGS sequence"/>
</dbReference>
<protein>
    <recommendedName>
        <fullName evidence="7">AP2/ERF domain-containing protein</fullName>
    </recommendedName>
</protein>
<dbReference type="Gene3D" id="3.30.730.10">
    <property type="entry name" value="AP2/ERF domain"/>
    <property type="match status" value="1"/>
</dbReference>
<evidence type="ECO:0000256" key="3">
    <source>
        <dbReference type="ARBA" id="ARBA00023125"/>
    </source>
</evidence>
<keyword evidence="4" id="KW-0804">Transcription</keyword>
<dbReference type="PRINTS" id="PR00367">
    <property type="entry name" value="ETHRSPELEMNT"/>
</dbReference>
<evidence type="ECO:0000256" key="6">
    <source>
        <dbReference type="SAM" id="MobiDB-lite"/>
    </source>
</evidence>
<gene>
    <name evidence="8" type="ORF">MKW94_018448</name>
</gene>
<dbReference type="GO" id="GO:0005634">
    <property type="term" value="C:nucleus"/>
    <property type="evidence" value="ECO:0007669"/>
    <property type="project" value="UniProtKB-SubCell"/>
</dbReference>
<dbReference type="SUPFAM" id="SSF54171">
    <property type="entry name" value="DNA-binding domain"/>
    <property type="match status" value="1"/>
</dbReference>
<feature type="region of interest" description="Disordered" evidence="6">
    <location>
        <begin position="83"/>
        <end position="144"/>
    </location>
</feature>
<accession>A0AA41S8J9</accession>
<dbReference type="InterPro" id="IPR016177">
    <property type="entry name" value="DNA-bd_dom_sf"/>
</dbReference>
<organism evidence="8 9">
    <name type="scientific">Papaver nudicaule</name>
    <name type="common">Iceland poppy</name>
    <dbReference type="NCBI Taxonomy" id="74823"/>
    <lineage>
        <taxon>Eukaryota</taxon>
        <taxon>Viridiplantae</taxon>
        <taxon>Streptophyta</taxon>
        <taxon>Embryophyta</taxon>
        <taxon>Tracheophyta</taxon>
        <taxon>Spermatophyta</taxon>
        <taxon>Magnoliopsida</taxon>
        <taxon>Ranunculales</taxon>
        <taxon>Papaveraceae</taxon>
        <taxon>Papaveroideae</taxon>
        <taxon>Papaver</taxon>
    </lineage>
</organism>
<dbReference type="InterPro" id="IPR036955">
    <property type="entry name" value="AP2/ERF_dom_sf"/>
</dbReference>
<feature type="domain" description="AP2/ERF" evidence="7">
    <location>
        <begin position="141"/>
        <end position="198"/>
    </location>
</feature>
<feature type="compositionally biased region" description="Polar residues" evidence="6">
    <location>
        <begin position="132"/>
        <end position="141"/>
    </location>
</feature>
<dbReference type="CDD" id="cd00018">
    <property type="entry name" value="AP2"/>
    <property type="match status" value="1"/>
</dbReference>
<dbReference type="Pfam" id="PF00847">
    <property type="entry name" value="AP2"/>
    <property type="match status" value="1"/>
</dbReference>
<feature type="region of interest" description="Disordered" evidence="6">
    <location>
        <begin position="195"/>
        <end position="290"/>
    </location>
</feature>
<dbReference type="GO" id="GO:0003677">
    <property type="term" value="F:DNA binding"/>
    <property type="evidence" value="ECO:0007669"/>
    <property type="project" value="UniProtKB-KW"/>
</dbReference>
<name>A0AA41S8J9_PAPNU</name>
<comment type="subcellular location">
    <subcellularLocation>
        <location evidence="1">Nucleus</location>
    </subcellularLocation>
</comment>
<dbReference type="InterPro" id="IPR001471">
    <property type="entry name" value="AP2/ERF_dom"/>
</dbReference>
<dbReference type="PANTHER" id="PTHR31194">
    <property type="entry name" value="SHN SHINE , DNA BINDING / TRANSCRIPTION FACTOR"/>
    <property type="match status" value="1"/>
</dbReference>
<proteinExistence type="predicted"/>
<evidence type="ECO:0000256" key="5">
    <source>
        <dbReference type="ARBA" id="ARBA00023242"/>
    </source>
</evidence>
<dbReference type="PROSITE" id="PS51032">
    <property type="entry name" value="AP2_ERF"/>
    <property type="match status" value="1"/>
</dbReference>
<dbReference type="InterPro" id="IPR050913">
    <property type="entry name" value="AP2/ERF_ERF"/>
</dbReference>
<evidence type="ECO:0000259" key="7">
    <source>
        <dbReference type="PROSITE" id="PS51032"/>
    </source>
</evidence>
<comment type="caution">
    <text evidence="8">The sequence shown here is derived from an EMBL/GenBank/DDBJ whole genome shotgun (WGS) entry which is preliminary data.</text>
</comment>
<keyword evidence="2" id="KW-0805">Transcription regulation</keyword>
<reference evidence="8" key="1">
    <citation type="submission" date="2022-03" db="EMBL/GenBank/DDBJ databases">
        <title>A functionally conserved STORR gene fusion in Papaver species that diverged 16.8 million years ago.</title>
        <authorList>
            <person name="Catania T."/>
        </authorList>
    </citation>
    <scope>NUCLEOTIDE SEQUENCE</scope>
    <source>
        <strain evidence="8">S-191538</strain>
    </source>
</reference>